<sequence>MSRQGTRFYWSTNPEAMTAEINIFQCSDSAVCTSPKRWPVWSLLMLLFLLACYSHSSLAQGRSPEIGIYQKVIISGSSLQVGWDKTTVLIFPFEIMSVDRGSKALMAQKDAVAHNVLKLKAGQRHFPGTNLHVMTADGAIFYFEVSYHDTPEETSINIQEGDKVSFQRLAKGFPKSHEIEAVAEALKSERSFIRKKHKHLGLKLMLRSIYAQNGLMYFRMQLKNRSNIPFDPILAISRVQDKKLAKRTSVREIEKTPVKVCHEQDADGLKGPMELVLVYPEFTIADDKYLHIGFAESMGDRNITLKIKGKHLLKARKPANVQLNIH</sequence>
<dbReference type="AlphaFoldDB" id="A0A951MCE4"/>
<comment type="caution">
    <text evidence="1">The sequence shown here is derived from an EMBL/GenBank/DDBJ whole genome shotgun (WGS) entry which is preliminary data.</text>
</comment>
<dbReference type="Proteomes" id="UP000727490">
    <property type="component" value="Unassembled WGS sequence"/>
</dbReference>
<dbReference type="Pfam" id="PF13595">
    <property type="entry name" value="DUF4138"/>
    <property type="match status" value="1"/>
</dbReference>
<evidence type="ECO:0000313" key="1">
    <source>
        <dbReference type="EMBL" id="MBW3466840.1"/>
    </source>
</evidence>
<accession>A0A951MCE4</accession>
<name>A0A951MCE4_9BACT</name>
<dbReference type="EMBL" id="RPHB01000002">
    <property type="protein sequence ID" value="MBW3466840.1"/>
    <property type="molecule type" value="Genomic_DNA"/>
</dbReference>
<keyword evidence="2" id="KW-1185">Reference proteome</keyword>
<protein>
    <submittedName>
        <fullName evidence="1">Conjugative transposon protein TraN</fullName>
    </submittedName>
</protein>
<dbReference type="NCBIfam" id="TIGR03780">
    <property type="entry name" value="Bac_Flav_CT_N"/>
    <property type="match status" value="1"/>
</dbReference>
<organism evidence="1 2">
    <name type="scientific">Arthrospiribacter ruber</name>
    <dbReference type="NCBI Taxonomy" id="2487934"/>
    <lineage>
        <taxon>Bacteria</taxon>
        <taxon>Pseudomonadati</taxon>
        <taxon>Bacteroidota</taxon>
        <taxon>Cytophagia</taxon>
        <taxon>Cytophagales</taxon>
        <taxon>Cyclobacteriaceae</taxon>
        <taxon>Arthrospiribacter</taxon>
    </lineage>
</organism>
<proteinExistence type="predicted"/>
<reference evidence="1 2" key="1">
    <citation type="journal article" date="2020" name="Syst. Appl. Microbiol.">
        <title>Arthrospiribacter ruber gen. nov., sp. nov., a novel bacterium isolated from Arthrospira cultures.</title>
        <authorList>
            <person name="Waleron M."/>
            <person name="Misztak A."/>
            <person name="Waleron M.M."/>
            <person name="Furmaniak M."/>
            <person name="Mrozik A."/>
            <person name="Waleron K."/>
        </authorList>
    </citation>
    <scope>NUCLEOTIDE SEQUENCE [LARGE SCALE GENOMIC DNA]</scope>
    <source>
        <strain evidence="1 2">DPMB0001</strain>
    </source>
</reference>
<evidence type="ECO:0000313" key="2">
    <source>
        <dbReference type="Proteomes" id="UP000727490"/>
    </source>
</evidence>
<dbReference type="InterPro" id="IPR022298">
    <property type="entry name" value="Conjug_transposon_TraN"/>
</dbReference>
<gene>
    <name evidence="1" type="primary">traN</name>
    <name evidence="1" type="ORF">EGN73_03300</name>
</gene>